<gene>
    <name evidence="5" type="ORF">WJX75_002679</name>
</gene>
<comment type="caution">
    <text evidence="5">The sequence shown here is derived from an EMBL/GenBank/DDBJ whole genome shotgun (WGS) entry which is preliminary data.</text>
</comment>
<evidence type="ECO:0000256" key="1">
    <source>
        <dbReference type="ARBA" id="ARBA00023016"/>
    </source>
</evidence>
<organism evidence="5 6">
    <name type="scientific">Coccomyxa subellipsoidea</name>
    <dbReference type="NCBI Taxonomy" id="248742"/>
    <lineage>
        <taxon>Eukaryota</taxon>
        <taxon>Viridiplantae</taxon>
        <taxon>Chlorophyta</taxon>
        <taxon>core chlorophytes</taxon>
        <taxon>Trebouxiophyceae</taxon>
        <taxon>Trebouxiophyceae incertae sedis</taxon>
        <taxon>Coccomyxaceae</taxon>
        <taxon>Coccomyxa</taxon>
    </lineage>
</organism>
<dbReference type="EMBL" id="JALJOT010000003">
    <property type="protein sequence ID" value="KAK9916446.1"/>
    <property type="molecule type" value="Genomic_DNA"/>
</dbReference>
<dbReference type="PANTHER" id="PTHR48094">
    <property type="entry name" value="PROTEIN/NUCLEIC ACID DEGLYCASE DJ-1-RELATED"/>
    <property type="match status" value="1"/>
</dbReference>
<dbReference type="Gene3D" id="3.40.50.880">
    <property type="match status" value="1"/>
</dbReference>
<feature type="domain" description="DJ-1/PfpI" evidence="4">
    <location>
        <begin position="29"/>
        <end position="150"/>
    </location>
</feature>
<dbReference type="CDD" id="cd03141">
    <property type="entry name" value="GATase1_Hsp31_like"/>
    <property type="match status" value="1"/>
</dbReference>
<dbReference type="SUPFAM" id="SSF52317">
    <property type="entry name" value="Class I glutamine amidotransferase-like"/>
    <property type="match status" value="1"/>
</dbReference>
<keyword evidence="6" id="KW-1185">Reference proteome</keyword>
<evidence type="ECO:0000256" key="3">
    <source>
        <dbReference type="ARBA" id="ARBA00038493"/>
    </source>
</evidence>
<reference evidence="5 6" key="1">
    <citation type="journal article" date="2024" name="Nat. Commun.">
        <title>Phylogenomics reveals the evolutionary origins of lichenization in chlorophyte algae.</title>
        <authorList>
            <person name="Puginier C."/>
            <person name="Libourel C."/>
            <person name="Otte J."/>
            <person name="Skaloud P."/>
            <person name="Haon M."/>
            <person name="Grisel S."/>
            <person name="Petersen M."/>
            <person name="Berrin J.G."/>
            <person name="Delaux P.M."/>
            <person name="Dal Grande F."/>
            <person name="Keller J."/>
        </authorList>
    </citation>
    <scope>NUCLEOTIDE SEQUENCE [LARGE SCALE GENOMIC DNA]</scope>
    <source>
        <strain evidence="5 6">SAG 216-7</strain>
    </source>
</reference>
<comment type="similarity">
    <text evidence="3">Belongs to the peptidase C56 family. HSP31-like subfamily.</text>
</comment>
<evidence type="ECO:0000313" key="5">
    <source>
        <dbReference type="EMBL" id="KAK9916446.1"/>
    </source>
</evidence>
<dbReference type="PANTHER" id="PTHR48094:SF11">
    <property type="entry name" value="GLUTATHIONE-INDEPENDENT GLYOXALASE HSP31-RELATED"/>
    <property type="match status" value="1"/>
</dbReference>
<keyword evidence="2" id="KW-0456">Lyase</keyword>
<accession>A0ABR2YXS7</accession>
<evidence type="ECO:0000259" key="4">
    <source>
        <dbReference type="Pfam" id="PF01965"/>
    </source>
</evidence>
<sequence>MVQLERLLIVCTSTGTLGDTDEHTGVWAEELAVPYYIFLKKGYLVDIVSIAGGKVPIDPLSVAPPQSRNAAIRRFIDDVELQMLLNKTTSIAYIDPAPYVAVFIPGGHGIAWDGPFSKELTRVVETAYASGKVIGAVCHGPAGLVGARVTASGDPLYGESILAGKQVTGLSISEEEATGRAALVPFLLEDKLTQVGGVYVRGVRDGGPYAIRAGHIITGQNPASSKRTAELVVEALSFGVRLTP</sequence>
<dbReference type="InterPro" id="IPR050325">
    <property type="entry name" value="Prot/Nucl_acid_deglycase"/>
</dbReference>
<name>A0ABR2YXS7_9CHLO</name>
<evidence type="ECO:0000256" key="2">
    <source>
        <dbReference type="ARBA" id="ARBA00023239"/>
    </source>
</evidence>
<protein>
    <recommendedName>
        <fullName evidence="4">DJ-1/PfpI domain-containing protein</fullName>
    </recommendedName>
</protein>
<dbReference type="InterPro" id="IPR029062">
    <property type="entry name" value="Class_I_gatase-like"/>
</dbReference>
<dbReference type="Pfam" id="PF01965">
    <property type="entry name" value="DJ-1_PfpI"/>
    <property type="match status" value="1"/>
</dbReference>
<proteinExistence type="inferred from homology"/>
<keyword evidence="1" id="KW-0346">Stress response</keyword>
<evidence type="ECO:0000313" key="6">
    <source>
        <dbReference type="Proteomes" id="UP001491310"/>
    </source>
</evidence>
<dbReference type="Proteomes" id="UP001491310">
    <property type="component" value="Unassembled WGS sequence"/>
</dbReference>
<dbReference type="InterPro" id="IPR002818">
    <property type="entry name" value="DJ-1/PfpI"/>
</dbReference>